<evidence type="ECO:0000313" key="4">
    <source>
        <dbReference type="Proteomes" id="UP000321424"/>
    </source>
</evidence>
<dbReference type="OrthoDB" id="4206464at2"/>
<name>A0A511MCH7_9NOCA</name>
<dbReference type="RefSeq" id="WP_147130461.1">
    <property type="nucleotide sequence ID" value="NZ_BJXA01000015.1"/>
</dbReference>
<dbReference type="Proteomes" id="UP000321424">
    <property type="component" value="Unassembled WGS sequence"/>
</dbReference>
<keyword evidence="4" id="KW-1185">Reference proteome</keyword>
<evidence type="ECO:0000259" key="2">
    <source>
        <dbReference type="Pfam" id="PF22400"/>
    </source>
</evidence>
<sequence length="95" mass="10727">MSSESVRHSCEGMDAWTADDSIPIGYNPKFGEFYVEVPDSDSYVALNYCPWCGAELPPSLRDQWFDRIFDLGLDGPEDPGVPDEMKSDAWWTKGE</sequence>
<dbReference type="AlphaFoldDB" id="A0A511MCH7"/>
<reference evidence="3 4" key="1">
    <citation type="submission" date="2019-07" db="EMBL/GenBank/DDBJ databases">
        <title>Whole genome shotgun sequence of Nocardia ninae NBRC 108245.</title>
        <authorList>
            <person name="Hosoyama A."/>
            <person name="Uohara A."/>
            <person name="Ohji S."/>
            <person name="Ichikawa N."/>
        </authorList>
    </citation>
    <scope>NUCLEOTIDE SEQUENCE [LARGE SCALE GENOMIC DNA]</scope>
    <source>
        <strain evidence="3 4">NBRC 108245</strain>
    </source>
</reference>
<feature type="region of interest" description="Disordered" evidence="1">
    <location>
        <begin position="75"/>
        <end position="95"/>
    </location>
</feature>
<dbReference type="InterPro" id="IPR053918">
    <property type="entry name" value="DUF6980"/>
</dbReference>
<evidence type="ECO:0000313" key="3">
    <source>
        <dbReference type="EMBL" id="GEM38299.1"/>
    </source>
</evidence>
<gene>
    <name evidence="3" type="ORF">NN4_28180</name>
</gene>
<feature type="domain" description="DUF6980" evidence="2">
    <location>
        <begin position="5"/>
        <end position="93"/>
    </location>
</feature>
<accession>A0A511MCH7</accession>
<proteinExistence type="predicted"/>
<dbReference type="Pfam" id="PF22400">
    <property type="entry name" value="DUF6980"/>
    <property type="match status" value="1"/>
</dbReference>
<organism evidence="3 4">
    <name type="scientific">Nocardia ninae NBRC 108245</name>
    <dbReference type="NCBI Taxonomy" id="1210091"/>
    <lineage>
        <taxon>Bacteria</taxon>
        <taxon>Bacillati</taxon>
        <taxon>Actinomycetota</taxon>
        <taxon>Actinomycetes</taxon>
        <taxon>Mycobacteriales</taxon>
        <taxon>Nocardiaceae</taxon>
        <taxon>Nocardia</taxon>
    </lineage>
</organism>
<comment type="caution">
    <text evidence="3">The sequence shown here is derived from an EMBL/GenBank/DDBJ whole genome shotgun (WGS) entry which is preliminary data.</text>
</comment>
<dbReference type="EMBL" id="BJXA01000015">
    <property type="protein sequence ID" value="GEM38299.1"/>
    <property type="molecule type" value="Genomic_DNA"/>
</dbReference>
<protein>
    <recommendedName>
        <fullName evidence="2">DUF6980 domain-containing protein</fullName>
    </recommendedName>
</protein>
<evidence type="ECO:0000256" key="1">
    <source>
        <dbReference type="SAM" id="MobiDB-lite"/>
    </source>
</evidence>